<organism evidence="1 2">
    <name type="scientific">Mycena metata</name>
    <dbReference type="NCBI Taxonomy" id="1033252"/>
    <lineage>
        <taxon>Eukaryota</taxon>
        <taxon>Fungi</taxon>
        <taxon>Dikarya</taxon>
        <taxon>Basidiomycota</taxon>
        <taxon>Agaricomycotina</taxon>
        <taxon>Agaricomycetes</taxon>
        <taxon>Agaricomycetidae</taxon>
        <taxon>Agaricales</taxon>
        <taxon>Marasmiineae</taxon>
        <taxon>Mycenaceae</taxon>
        <taxon>Mycena</taxon>
    </lineage>
</organism>
<gene>
    <name evidence="1" type="ORF">B0H16DRAFT_736274</name>
</gene>
<evidence type="ECO:0000313" key="2">
    <source>
        <dbReference type="Proteomes" id="UP001215598"/>
    </source>
</evidence>
<protein>
    <submittedName>
        <fullName evidence="1">Uncharacterized protein</fullName>
    </submittedName>
</protein>
<accession>A0AAD7GRC5</accession>
<keyword evidence="2" id="KW-1185">Reference proteome</keyword>
<name>A0AAD7GRC5_9AGAR</name>
<dbReference type="EMBL" id="JARKIB010000508">
    <property type="protein sequence ID" value="KAJ7702894.1"/>
    <property type="molecule type" value="Genomic_DNA"/>
</dbReference>
<sequence length="159" mass="18103">MFTHLACRLCTIDNWTTWRNVEGQTTAIRNHLKSGEHGKLWHDMVVLQKLKGWETLGTAYKDTSSGEHKEFLLPGFYTRLVKWIAVDDQALNVVDCPELRDLLLFIGAQLEDEDIPHRTKLGQLISTRFQVDPGTSGLCWLDFVGITTKHYVPGPPKLT</sequence>
<dbReference type="Proteomes" id="UP001215598">
    <property type="component" value="Unassembled WGS sequence"/>
</dbReference>
<evidence type="ECO:0000313" key="1">
    <source>
        <dbReference type="EMBL" id="KAJ7702894.1"/>
    </source>
</evidence>
<dbReference type="AlphaFoldDB" id="A0AAD7GRC5"/>
<proteinExistence type="predicted"/>
<reference evidence="1" key="1">
    <citation type="submission" date="2023-03" db="EMBL/GenBank/DDBJ databases">
        <title>Massive genome expansion in bonnet fungi (Mycena s.s.) driven by repeated elements and novel gene families across ecological guilds.</title>
        <authorList>
            <consortium name="Lawrence Berkeley National Laboratory"/>
            <person name="Harder C.B."/>
            <person name="Miyauchi S."/>
            <person name="Viragh M."/>
            <person name="Kuo A."/>
            <person name="Thoen E."/>
            <person name="Andreopoulos B."/>
            <person name="Lu D."/>
            <person name="Skrede I."/>
            <person name="Drula E."/>
            <person name="Henrissat B."/>
            <person name="Morin E."/>
            <person name="Kohler A."/>
            <person name="Barry K."/>
            <person name="LaButti K."/>
            <person name="Morin E."/>
            <person name="Salamov A."/>
            <person name="Lipzen A."/>
            <person name="Mereny Z."/>
            <person name="Hegedus B."/>
            <person name="Baldrian P."/>
            <person name="Stursova M."/>
            <person name="Weitz H."/>
            <person name="Taylor A."/>
            <person name="Grigoriev I.V."/>
            <person name="Nagy L.G."/>
            <person name="Martin F."/>
            <person name="Kauserud H."/>
        </authorList>
    </citation>
    <scope>NUCLEOTIDE SEQUENCE</scope>
    <source>
        <strain evidence="1">CBHHK182m</strain>
    </source>
</reference>
<comment type="caution">
    <text evidence="1">The sequence shown here is derived from an EMBL/GenBank/DDBJ whole genome shotgun (WGS) entry which is preliminary data.</text>
</comment>